<dbReference type="EMBL" id="LN609398">
    <property type="protein sequence ID" value="CEF60325.1"/>
    <property type="molecule type" value="Genomic_DNA"/>
</dbReference>
<proteinExistence type="predicted"/>
<evidence type="ECO:0000313" key="4">
    <source>
        <dbReference type="WormBase" id="SRAE_X000206300"/>
    </source>
</evidence>
<dbReference type="AlphaFoldDB" id="A0A090KS36"/>
<accession>A0A090KS36</accession>
<reference evidence="3" key="3">
    <citation type="submission" date="2020-12" db="UniProtKB">
        <authorList>
            <consortium name="WormBaseParasite"/>
        </authorList>
    </citation>
    <scope>IDENTIFICATION</scope>
</reference>
<evidence type="ECO:0000313" key="3">
    <source>
        <dbReference type="WBParaSite" id="SRAE_X000206300.1"/>
    </source>
</evidence>
<sequence>MGNELLLLAKNDENNFPKNFEKYNENKRINFPYKINDNIQLDINFKAFNEIENKTNIPTLWSFMDENGSEERKKLIEEEIEDPFKMNKK</sequence>
<dbReference type="Proteomes" id="UP000035682">
    <property type="component" value="Unplaced"/>
</dbReference>
<reference evidence="2" key="2">
    <citation type="submission" date="2014-09" db="EMBL/GenBank/DDBJ databases">
        <authorList>
            <person name="Martin A.A."/>
        </authorList>
    </citation>
    <scope>NUCLEOTIDE SEQUENCE</scope>
    <source>
        <strain evidence="2">ED321</strain>
    </source>
</reference>
<dbReference type="RefSeq" id="XP_024499534.1">
    <property type="nucleotide sequence ID" value="XM_024643551.1"/>
</dbReference>
<keyword evidence="2" id="KW-1185">Reference proteome</keyword>
<evidence type="ECO:0000313" key="2">
    <source>
        <dbReference type="Proteomes" id="UP000035682"/>
    </source>
</evidence>
<dbReference type="WormBase" id="SRAE_X000206300">
    <property type="protein sequence ID" value="SRP05734"/>
    <property type="gene ID" value="WBGene00267641"/>
</dbReference>
<dbReference type="CTD" id="36385135"/>
<dbReference type="WBParaSite" id="SRAE_X000206300.1">
    <property type="protein sequence ID" value="SRAE_X000206300.1"/>
    <property type="gene ID" value="WBGene00267641"/>
</dbReference>
<name>A0A090KS36_STRRB</name>
<gene>
    <name evidence="1 3 4" type="ORF">SRAE_X000206300</name>
</gene>
<organism evidence="1">
    <name type="scientific">Strongyloides ratti</name>
    <name type="common">Parasitic roundworm</name>
    <dbReference type="NCBI Taxonomy" id="34506"/>
    <lineage>
        <taxon>Eukaryota</taxon>
        <taxon>Metazoa</taxon>
        <taxon>Ecdysozoa</taxon>
        <taxon>Nematoda</taxon>
        <taxon>Chromadorea</taxon>
        <taxon>Rhabditida</taxon>
        <taxon>Tylenchina</taxon>
        <taxon>Panagrolaimomorpha</taxon>
        <taxon>Strongyloidoidea</taxon>
        <taxon>Strongyloididae</taxon>
        <taxon>Strongyloides</taxon>
    </lineage>
</organism>
<protein>
    <submittedName>
        <fullName evidence="1 3">Uncharacterized protein</fullName>
    </submittedName>
</protein>
<dbReference type="GeneID" id="36385135"/>
<reference evidence="1" key="1">
    <citation type="submission" date="2014-09" db="EMBL/GenBank/DDBJ databases">
        <authorList>
            <person name="Aslett A.Martin."/>
        </authorList>
    </citation>
    <scope>NUCLEOTIDE SEQUENCE</scope>
    <source>
        <strain evidence="1">ED321 Heterogonic</strain>
    </source>
</reference>
<evidence type="ECO:0000313" key="1">
    <source>
        <dbReference type="EMBL" id="CEF60325.1"/>
    </source>
</evidence>